<evidence type="ECO:0000256" key="2">
    <source>
        <dbReference type="ARBA" id="ARBA00009409"/>
    </source>
</evidence>
<dbReference type="GO" id="GO:0006284">
    <property type="term" value="P:base-excision repair"/>
    <property type="evidence" value="ECO:0007669"/>
    <property type="project" value="InterPro"/>
</dbReference>
<keyword evidence="8" id="KW-0511">Multifunctional enzyme</keyword>
<comment type="caution">
    <text evidence="11">The sequence shown here is derived from an EMBL/GenBank/DDBJ whole genome shotgun (WGS) entry which is preliminary data.</text>
</comment>
<evidence type="ECO:0000256" key="9">
    <source>
        <dbReference type="ARBA" id="ARBA00023295"/>
    </source>
</evidence>
<proteinExistence type="inferred from homology"/>
<keyword evidence="6" id="KW-0234">DNA repair</keyword>
<dbReference type="SUPFAM" id="SSF81624">
    <property type="entry name" value="N-terminal domain of MutM-like DNA repair proteins"/>
    <property type="match status" value="1"/>
</dbReference>
<organism evidence="11 12">
    <name type="scientific">Adhaeribacter pallidiroseus</name>
    <dbReference type="NCBI Taxonomy" id="2072847"/>
    <lineage>
        <taxon>Bacteria</taxon>
        <taxon>Pseudomonadati</taxon>
        <taxon>Bacteroidota</taxon>
        <taxon>Cytophagia</taxon>
        <taxon>Cytophagales</taxon>
        <taxon>Hymenobacteraceae</taxon>
        <taxon>Adhaeribacter</taxon>
    </lineage>
</organism>
<feature type="domain" description="Formamidopyrimidine-DNA glycosylase catalytic" evidence="10">
    <location>
        <begin position="2"/>
        <end position="90"/>
    </location>
</feature>
<dbReference type="EMBL" id="QASA01000001">
    <property type="protein sequence ID" value="RDC62477.1"/>
    <property type="molecule type" value="Genomic_DNA"/>
</dbReference>
<evidence type="ECO:0000259" key="10">
    <source>
        <dbReference type="PROSITE" id="PS51068"/>
    </source>
</evidence>
<dbReference type="SMART" id="SM01232">
    <property type="entry name" value="H2TH"/>
    <property type="match status" value="1"/>
</dbReference>
<accession>A0A369QGT0</accession>
<evidence type="ECO:0000256" key="1">
    <source>
        <dbReference type="ARBA" id="ARBA00001668"/>
    </source>
</evidence>
<evidence type="ECO:0000256" key="7">
    <source>
        <dbReference type="ARBA" id="ARBA00023239"/>
    </source>
</evidence>
<keyword evidence="9 11" id="KW-0326">Glycosidase</keyword>
<gene>
    <name evidence="11" type="ORF">AHMF7616_01071</name>
</gene>
<name>A0A369QGT0_9BACT</name>
<dbReference type="PROSITE" id="PS51068">
    <property type="entry name" value="FPG_CAT"/>
    <property type="match status" value="1"/>
</dbReference>
<keyword evidence="11" id="KW-0540">Nuclease</keyword>
<evidence type="ECO:0000256" key="5">
    <source>
        <dbReference type="ARBA" id="ARBA00023125"/>
    </source>
</evidence>
<evidence type="ECO:0000256" key="6">
    <source>
        <dbReference type="ARBA" id="ARBA00023204"/>
    </source>
</evidence>
<dbReference type="EC" id="3.2.2.-" evidence="11"/>
<keyword evidence="11" id="KW-0255">Endonuclease</keyword>
<dbReference type="AlphaFoldDB" id="A0A369QGT0"/>
<comment type="catalytic activity">
    <reaction evidence="1">
        <text>Hydrolysis of DNA containing ring-opened 7-methylguanine residues, releasing 2,6-diamino-4-hydroxy-5-(N-methyl)formamidopyrimidine.</text>
        <dbReference type="EC" id="3.2.2.23"/>
    </reaction>
</comment>
<dbReference type="EC" id="4.2.99.18" evidence="11"/>
<keyword evidence="12" id="KW-1185">Reference proteome</keyword>
<dbReference type="InterPro" id="IPR010979">
    <property type="entry name" value="Ribosomal_uS13-like_H2TH"/>
</dbReference>
<dbReference type="GO" id="GO:0008534">
    <property type="term" value="F:oxidized purine nucleobase lesion DNA N-glycosylase activity"/>
    <property type="evidence" value="ECO:0007669"/>
    <property type="project" value="UniProtKB-EC"/>
</dbReference>
<dbReference type="PANTHER" id="PTHR22993:SF9">
    <property type="entry name" value="FORMAMIDOPYRIMIDINE-DNA GLYCOSYLASE"/>
    <property type="match status" value="1"/>
</dbReference>
<keyword evidence="3" id="KW-0227">DNA damage</keyword>
<keyword evidence="7 11" id="KW-0456">Lyase</keyword>
<dbReference type="RefSeq" id="WP_115371919.1">
    <property type="nucleotide sequence ID" value="NZ_QASA01000001.1"/>
</dbReference>
<keyword evidence="5" id="KW-0238">DNA-binding</keyword>
<evidence type="ECO:0000313" key="12">
    <source>
        <dbReference type="Proteomes" id="UP000253919"/>
    </source>
</evidence>
<dbReference type="Gene3D" id="1.10.8.50">
    <property type="match status" value="1"/>
</dbReference>
<dbReference type="SMART" id="SM00898">
    <property type="entry name" value="Fapy_DNA_glyco"/>
    <property type="match status" value="1"/>
</dbReference>
<dbReference type="GO" id="GO:0008270">
    <property type="term" value="F:zinc ion binding"/>
    <property type="evidence" value="ECO:0007669"/>
    <property type="project" value="InterPro"/>
</dbReference>
<dbReference type="InterPro" id="IPR012319">
    <property type="entry name" value="FPG_cat"/>
</dbReference>
<dbReference type="InterPro" id="IPR035937">
    <property type="entry name" value="FPG_N"/>
</dbReference>
<dbReference type="GO" id="GO:0140078">
    <property type="term" value="F:class I DNA-(apurinic or apyrimidinic site) endonuclease activity"/>
    <property type="evidence" value="ECO:0007669"/>
    <property type="project" value="UniProtKB-EC"/>
</dbReference>
<comment type="similarity">
    <text evidence="2">Belongs to the FPG family.</text>
</comment>
<dbReference type="Proteomes" id="UP000253919">
    <property type="component" value="Unassembled WGS sequence"/>
</dbReference>
<dbReference type="PANTHER" id="PTHR22993">
    <property type="entry name" value="FORMAMIDOPYRIMIDINE-DNA GLYCOSYLASE"/>
    <property type="match status" value="1"/>
</dbReference>
<dbReference type="Gene3D" id="3.20.190.10">
    <property type="entry name" value="MutM-like, N-terminal"/>
    <property type="match status" value="1"/>
</dbReference>
<dbReference type="Pfam" id="PF06831">
    <property type="entry name" value="H2TH"/>
    <property type="match status" value="1"/>
</dbReference>
<dbReference type="InterPro" id="IPR015886">
    <property type="entry name" value="H2TH_FPG"/>
</dbReference>
<evidence type="ECO:0000256" key="3">
    <source>
        <dbReference type="ARBA" id="ARBA00022763"/>
    </source>
</evidence>
<reference evidence="11 12" key="1">
    <citation type="submission" date="2018-04" db="EMBL/GenBank/DDBJ databases">
        <title>Adhaeribacter sp. HMF7616 genome sequencing and assembly.</title>
        <authorList>
            <person name="Kang H."/>
            <person name="Kang J."/>
            <person name="Cha I."/>
            <person name="Kim H."/>
            <person name="Joh K."/>
        </authorList>
    </citation>
    <scope>NUCLEOTIDE SEQUENCE [LARGE SCALE GENOMIC DNA]</scope>
    <source>
        <strain evidence="11 12">HMF7616</strain>
    </source>
</reference>
<evidence type="ECO:0000313" key="11">
    <source>
        <dbReference type="EMBL" id="RDC62477.1"/>
    </source>
</evidence>
<dbReference type="SUPFAM" id="SSF46946">
    <property type="entry name" value="S13-like H2TH domain"/>
    <property type="match status" value="1"/>
</dbReference>
<protein>
    <submittedName>
        <fullName evidence="11">Putative endonuclease 8</fullName>
        <ecNumber evidence="11">3.2.2.-</ecNumber>
        <ecNumber evidence="11">4.2.99.18</ecNumber>
    </submittedName>
</protein>
<sequence>MPEGPRIAFLKEQLDQFVGQPVVEAQGTAKNIPFPLLPEQTLTEIKTFGKELLLCFPDFALRIHLLFFGKYALNAELNRELQLGLTFESGTINFYACDCRYISEPLEQLYDWTTDVLHPSFDPDKALQKLLRQPKQLICDAILEQSIVAGVGNGIKNEALFRCHLHPASVVGEIPEPILKNLVRACVTFSQEYLSWKQENTPTKNWQVYQRNTCPRDLVPLRKEKLGKTKRSCYFCEKCQELYAASF</sequence>
<keyword evidence="4 11" id="KW-0378">Hydrolase</keyword>
<evidence type="ECO:0000256" key="4">
    <source>
        <dbReference type="ARBA" id="ARBA00022801"/>
    </source>
</evidence>
<evidence type="ECO:0000256" key="8">
    <source>
        <dbReference type="ARBA" id="ARBA00023268"/>
    </source>
</evidence>
<dbReference type="GO" id="GO:0003684">
    <property type="term" value="F:damaged DNA binding"/>
    <property type="evidence" value="ECO:0007669"/>
    <property type="project" value="InterPro"/>
</dbReference>
<dbReference type="OrthoDB" id="9800855at2"/>